<keyword evidence="1" id="KW-0472">Membrane</keyword>
<reference evidence="2 3" key="1">
    <citation type="submission" date="2024-04" db="EMBL/GenBank/DDBJ databases">
        <authorList>
            <person name="Waldvogel A.-M."/>
            <person name="Schoenle A."/>
        </authorList>
    </citation>
    <scope>NUCLEOTIDE SEQUENCE [LARGE SCALE GENOMIC DNA]</scope>
</reference>
<gene>
    <name evidence="2" type="ORF">KC01_LOCUS29250</name>
</gene>
<keyword evidence="3" id="KW-1185">Reference proteome</keyword>
<name>A0AAV2LLI5_KNICA</name>
<dbReference type="AlphaFoldDB" id="A0AAV2LLI5"/>
<keyword evidence="1" id="KW-0812">Transmembrane</keyword>
<feature type="transmembrane region" description="Helical" evidence="1">
    <location>
        <begin position="72"/>
        <end position="91"/>
    </location>
</feature>
<feature type="transmembrane region" description="Helical" evidence="1">
    <location>
        <begin position="20"/>
        <end position="39"/>
    </location>
</feature>
<feature type="transmembrane region" description="Helical" evidence="1">
    <location>
        <begin position="46"/>
        <end position="66"/>
    </location>
</feature>
<proteinExistence type="predicted"/>
<accession>A0AAV2LLI5</accession>
<sequence length="100" mass="10050">MLVSYEPPDSEEHRTGLLQVPRTGGVGCLGLVVVVVGWGMGGGGGVWGGGWVVGVGVVWGVGVGVGGGRGVGVGWGGWGGFVGGGCTMVWLNDLYKDKYE</sequence>
<organism evidence="2 3">
    <name type="scientific">Knipowitschia caucasica</name>
    <name type="common">Caucasian dwarf goby</name>
    <name type="synonym">Pomatoschistus caucasicus</name>
    <dbReference type="NCBI Taxonomy" id="637954"/>
    <lineage>
        <taxon>Eukaryota</taxon>
        <taxon>Metazoa</taxon>
        <taxon>Chordata</taxon>
        <taxon>Craniata</taxon>
        <taxon>Vertebrata</taxon>
        <taxon>Euteleostomi</taxon>
        <taxon>Actinopterygii</taxon>
        <taxon>Neopterygii</taxon>
        <taxon>Teleostei</taxon>
        <taxon>Neoteleostei</taxon>
        <taxon>Acanthomorphata</taxon>
        <taxon>Gobiaria</taxon>
        <taxon>Gobiiformes</taxon>
        <taxon>Gobioidei</taxon>
        <taxon>Gobiidae</taxon>
        <taxon>Gobiinae</taxon>
        <taxon>Knipowitschia</taxon>
    </lineage>
</organism>
<keyword evidence="1" id="KW-1133">Transmembrane helix</keyword>
<dbReference type="Proteomes" id="UP001497482">
    <property type="component" value="Chromosome 3"/>
</dbReference>
<protein>
    <submittedName>
        <fullName evidence="2">Uncharacterized protein</fullName>
    </submittedName>
</protein>
<evidence type="ECO:0000313" key="3">
    <source>
        <dbReference type="Proteomes" id="UP001497482"/>
    </source>
</evidence>
<evidence type="ECO:0000256" key="1">
    <source>
        <dbReference type="SAM" id="Phobius"/>
    </source>
</evidence>
<evidence type="ECO:0000313" key="2">
    <source>
        <dbReference type="EMBL" id="CAL1601248.1"/>
    </source>
</evidence>
<dbReference type="EMBL" id="OZ035825">
    <property type="protein sequence ID" value="CAL1601248.1"/>
    <property type="molecule type" value="Genomic_DNA"/>
</dbReference>